<dbReference type="Pfam" id="PF09339">
    <property type="entry name" value="HTH_IclR"/>
    <property type="match status" value="1"/>
</dbReference>
<dbReference type="GO" id="GO:0003700">
    <property type="term" value="F:DNA-binding transcription factor activity"/>
    <property type="evidence" value="ECO:0007669"/>
    <property type="project" value="TreeGrafter"/>
</dbReference>
<reference evidence="6 7" key="1">
    <citation type="submission" date="2018-06" db="EMBL/GenBank/DDBJ databases">
        <authorList>
            <consortium name="Pathogen Informatics"/>
            <person name="Doyle S."/>
        </authorList>
    </citation>
    <scope>NUCLEOTIDE SEQUENCE [LARGE SCALE GENOMIC DNA]</scope>
    <source>
        <strain evidence="6 7">NCTC10994</strain>
    </source>
</reference>
<dbReference type="PROSITE" id="PS51078">
    <property type="entry name" value="ICLR_ED"/>
    <property type="match status" value="1"/>
</dbReference>
<keyword evidence="3" id="KW-0804">Transcription</keyword>
<dbReference type="Proteomes" id="UP000249091">
    <property type="component" value="Chromosome 1"/>
</dbReference>
<dbReference type="InterPro" id="IPR029016">
    <property type="entry name" value="GAF-like_dom_sf"/>
</dbReference>
<dbReference type="SUPFAM" id="SSF46785">
    <property type="entry name" value="Winged helix' DNA-binding domain"/>
    <property type="match status" value="1"/>
</dbReference>
<evidence type="ECO:0000259" key="4">
    <source>
        <dbReference type="PROSITE" id="PS51077"/>
    </source>
</evidence>
<evidence type="ECO:0000256" key="2">
    <source>
        <dbReference type="ARBA" id="ARBA00023125"/>
    </source>
</evidence>
<sequence>MNFSLLVLWVLYWVNERVPMSESDFAKPAETAKRELPASMVERMTLILDAFDDRSSRLTLEEVACRTQLPRSTVHRILDQMVRLDWIDHASFGYCLGRRAKAMSEGDNGHIRIREAAAPLLHDLHMTTGMVAHLAVLDGGDCVYLDKIGGQLAASLPSRVGGRVPAYASACGKALLAGLEPEQVDALYGDRLVRRTERTIHELSTLHLELNRIRSRRGLAFETGESAVGMACVGAAIRGPEGPVASISLCGPVRAGLLERTAPLVAAAARDVSRTLYPELSAPRRGARTSRVPVESWSPHAMERLLATQSGEWM</sequence>
<dbReference type="InterPro" id="IPR036388">
    <property type="entry name" value="WH-like_DNA-bd_sf"/>
</dbReference>
<dbReference type="Pfam" id="PF01614">
    <property type="entry name" value="IclR_C"/>
    <property type="match status" value="1"/>
</dbReference>
<dbReference type="PANTHER" id="PTHR30136">
    <property type="entry name" value="HELIX-TURN-HELIX TRANSCRIPTIONAL REGULATOR, ICLR FAMILY"/>
    <property type="match status" value="1"/>
</dbReference>
<evidence type="ECO:0000259" key="5">
    <source>
        <dbReference type="PROSITE" id="PS51078"/>
    </source>
</evidence>
<feature type="domain" description="HTH iclR-type" evidence="4">
    <location>
        <begin position="38"/>
        <end position="98"/>
    </location>
</feature>
<dbReference type="AlphaFoldDB" id="A0A2X4TX71"/>
<keyword evidence="7" id="KW-1185">Reference proteome</keyword>
<dbReference type="InterPro" id="IPR050707">
    <property type="entry name" value="HTH_MetabolicPath_Reg"/>
</dbReference>
<evidence type="ECO:0000256" key="1">
    <source>
        <dbReference type="ARBA" id="ARBA00023015"/>
    </source>
</evidence>
<name>A0A2X4TX71_9NOCA</name>
<dbReference type="GO" id="GO:0003677">
    <property type="term" value="F:DNA binding"/>
    <property type="evidence" value="ECO:0007669"/>
    <property type="project" value="UniProtKB-KW"/>
</dbReference>
<dbReference type="GO" id="GO:0045892">
    <property type="term" value="P:negative regulation of DNA-templated transcription"/>
    <property type="evidence" value="ECO:0007669"/>
    <property type="project" value="TreeGrafter"/>
</dbReference>
<accession>A0A2X4TX71</accession>
<dbReference type="KEGG" id="rcr:NCTC10994_02092"/>
<proteinExistence type="predicted"/>
<dbReference type="STRING" id="1219011.GCA_001895045_03185"/>
<evidence type="ECO:0000313" key="7">
    <source>
        <dbReference type="Proteomes" id="UP000249091"/>
    </source>
</evidence>
<keyword evidence="1" id="KW-0805">Transcription regulation</keyword>
<dbReference type="InterPro" id="IPR014757">
    <property type="entry name" value="Tscrpt_reg_IclR_C"/>
</dbReference>
<dbReference type="SMART" id="SM00346">
    <property type="entry name" value="HTH_ICLR"/>
    <property type="match status" value="1"/>
</dbReference>
<dbReference type="InterPro" id="IPR036390">
    <property type="entry name" value="WH_DNA-bd_sf"/>
</dbReference>
<evidence type="ECO:0000256" key="3">
    <source>
        <dbReference type="ARBA" id="ARBA00023163"/>
    </source>
</evidence>
<feature type="domain" description="IclR-ED" evidence="5">
    <location>
        <begin position="99"/>
        <end position="278"/>
    </location>
</feature>
<dbReference type="Gene3D" id="3.30.450.40">
    <property type="match status" value="1"/>
</dbReference>
<dbReference type="InterPro" id="IPR005471">
    <property type="entry name" value="Tscrpt_reg_IclR_N"/>
</dbReference>
<organism evidence="6 7">
    <name type="scientific">Rhodococcus coprophilus</name>
    <dbReference type="NCBI Taxonomy" id="38310"/>
    <lineage>
        <taxon>Bacteria</taxon>
        <taxon>Bacillati</taxon>
        <taxon>Actinomycetota</taxon>
        <taxon>Actinomycetes</taxon>
        <taxon>Mycobacteriales</taxon>
        <taxon>Nocardiaceae</taxon>
        <taxon>Rhodococcus</taxon>
    </lineage>
</organism>
<dbReference type="Gene3D" id="1.10.10.10">
    <property type="entry name" value="Winged helix-like DNA-binding domain superfamily/Winged helix DNA-binding domain"/>
    <property type="match status" value="1"/>
</dbReference>
<dbReference type="PANTHER" id="PTHR30136:SF24">
    <property type="entry name" value="HTH-TYPE TRANSCRIPTIONAL REPRESSOR ALLR"/>
    <property type="match status" value="1"/>
</dbReference>
<dbReference type="PROSITE" id="PS51077">
    <property type="entry name" value="HTH_ICLR"/>
    <property type="match status" value="1"/>
</dbReference>
<evidence type="ECO:0000313" key="6">
    <source>
        <dbReference type="EMBL" id="SQI32036.1"/>
    </source>
</evidence>
<gene>
    <name evidence="6" type="primary">rhmR_1</name>
    <name evidence="6" type="ORF">NCTC10994_02092</name>
</gene>
<keyword evidence="2" id="KW-0238">DNA-binding</keyword>
<protein>
    <submittedName>
        <fullName evidence="6">IclR family transcriptional regulator</fullName>
    </submittedName>
</protein>
<dbReference type="SUPFAM" id="SSF55781">
    <property type="entry name" value="GAF domain-like"/>
    <property type="match status" value="1"/>
</dbReference>
<dbReference type="EMBL" id="LS483468">
    <property type="protein sequence ID" value="SQI32036.1"/>
    <property type="molecule type" value="Genomic_DNA"/>
</dbReference>